<evidence type="ECO:0000313" key="2">
    <source>
        <dbReference type="Proteomes" id="UP000299102"/>
    </source>
</evidence>
<keyword evidence="2" id="KW-1185">Reference proteome</keyword>
<sequence length="206" mass="22293">MKHPGHILNFDPIFTFIFNPSPLLNVGPGRAFDHDSNPSLDFDPCSAFNFNSATSPNSDVDETQDCPSEASPAWTLNFLIFFISIDVAVNLDLGSVCNTDPSIASDFDPGPTFHLYSGSVHNFGSCWTLDSDSGPALISASRPGHAPDSNPGSAFDFGFRPNFNFGRSPTLIPDPSPAIGFSRRSAISSDFLAGHNIYEVNQQYRL</sequence>
<accession>A0A4C1VE05</accession>
<dbReference type="EMBL" id="BGZK01000332">
    <property type="protein sequence ID" value="GBP37358.1"/>
    <property type="molecule type" value="Genomic_DNA"/>
</dbReference>
<protein>
    <submittedName>
        <fullName evidence="1">Uncharacterized protein</fullName>
    </submittedName>
</protein>
<evidence type="ECO:0000313" key="1">
    <source>
        <dbReference type="EMBL" id="GBP37358.1"/>
    </source>
</evidence>
<proteinExistence type="predicted"/>
<comment type="caution">
    <text evidence="1">The sequence shown here is derived from an EMBL/GenBank/DDBJ whole genome shotgun (WGS) entry which is preliminary data.</text>
</comment>
<dbReference type="AlphaFoldDB" id="A0A4C1VE05"/>
<gene>
    <name evidence="1" type="ORF">EVAR_22820_1</name>
</gene>
<reference evidence="1 2" key="1">
    <citation type="journal article" date="2019" name="Commun. Biol.">
        <title>The bagworm genome reveals a unique fibroin gene that provides high tensile strength.</title>
        <authorList>
            <person name="Kono N."/>
            <person name="Nakamura H."/>
            <person name="Ohtoshi R."/>
            <person name="Tomita M."/>
            <person name="Numata K."/>
            <person name="Arakawa K."/>
        </authorList>
    </citation>
    <scope>NUCLEOTIDE SEQUENCE [LARGE SCALE GENOMIC DNA]</scope>
</reference>
<dbReference type="Proteomes" id="UP000299102">
    <property type="component" value="Unassembled WGS sequence"/>
</dbReference>
<organism evidence="1 2">
    <name type="scientific">Eumeta variegata</name>
    <name type="common">Bagworm moth</name>
    <name type="synonym">Eumeta japonica</name>
    <dbReference type="NCBI Taxonomy" id="151549"/>
    <lineage>
        <taxon>Eukaryota</taxon>
        <taxon>Metazoa</taxon>
        <taxon>Ecdysozoa</taxon>
        <taxon>Arthropoda</taxon>
        <taxon>Hexapoda</taxon>
        <taxon>Insecta</taxon>
        <taxon>Pterygota</taxon>
        <taxon>Neoptera</taxon>
        <taxon>Endopterygota</taxon>
        <taxon>Lepidoptera</taxon>
        <taxon>Glossata</taxon>
        <taxon>Ditrysia</taxon>
        <taxon>Tineoidea</taxon>
        <taxon>Psychidae</taxon>
        <taxon>Oiketicinae</taxon>
        <taxon>Eumeta</taxon>
    </lineage>
</organism>
<name>A0A4C1VE05_EUMVA</name>